<dbReference type="EMBL" id="KQ964824">
    <property type="protein sequence ID" value="KXN65734.1"/>
    <property type="molecule type" value="Genomic_DNA"/>
</dbReference>
<dbReference type="Proteomes" id="UP000070444">
    <property type="component" value="Unassembled WGS sequence"/>
</dbReference>
<sequence length="420" mass="49035">MNNNNSIINWPQLSLSNQYLRYKLNPLVFRSISLSRFSTVNHLTNANSSGDYNHALEEYISYNTGDFEYEYDKSKSNDLENESMVKVFEASLIRIKKYVKSFKLSQLFSSCCFAFPLVYSLNNLEKLEIYGSSIYYSDLITLGDKFEKLKDLVLVAALIFNYEETELSVLNMPEKLDKIEMLQCKKYRNTSFDSIIDDIEDISNNAVTRIEMLFPISIPSLKRLRFSNFRQFGDYLKDYLKLNPQLETLDIISDFITQDQLDYIANECTNLTELFVRYDLRYHEKLSTPTFHYIKKLKFGDFGLKSFTMLQKLCENSPELDHLTLNINDGDAYSRDLDEFLKTAVPRFHKLSTLEINIYTSMEWPQMDFSELRNIQTLIIRSLDHSILEINANKLPPQRLGVKVECLSSGKTLNFINKPE</sequence>
<dbReference type="SUPFAM" id="SSF52047">
    <property type="entry name" value="RNI-like"/>
    <property type="match status" value="1"/>
</dbReference>
<name>A0A137NSM1_CONC2</name>
<reference evidence="1 2" key="1">
    <citation type="journal article" date="2015" name="Genome Biol. Evol.">
        <title>Phylogenomic analyses indicate that early fungi evolved digesting cell walls of algal ancestors of land plants.</title>
        <authorList>
            <person name="Chang Y."/>
            <person name="Wang S."/>
            <person name="Sekimoto S."/>
            <person name="Aerts A.L."/>
            <person name="Choi C."/>
            <person name="Clum A."/>
            <person name="LaButti K.M."/>
            <person name="Lindquist E.A."/>
            <person name="Yee Ngan C."/>
            <person name="Ohm R.A."/>
            <person name="Salamov A.A."/>
            <person name="Grigoriev I.V."/>
            <person name="Spatafora J.W."/>
            <person name="Berbee M.L."/>
        </authorList>
    </citation>
    <scope>NUCLEOTIDE SEQUENCE [LARGE SCALE GENOMIC DNA]</scope>
    <source>
        <strain evidence="1 2">NRRL 28638</strain>
    </source>
</reference>
<evidence type="ECO:0000313" key="2">
    <source>
        <dbReference type="Proteomes" id="UP000070444"/>
    </source>
</evidence>
<accession>A0A137NSM1</accession>
<keyword evidence="2" id="KW-1185">Reference proteome</keyword>
<proteinExistence type="predicted"/>
<dbReference type="AlphaFoldDB" id="A0A137NSM1"/>
<gene>
    <name evidence="1" type="ORF">CONCODRAFT_12591</name>
</gene>
<dbReference type="InterPro" id="IPR032675">
    <property type="entry name" value="LRR_dom_sf"/>
</dbReference>
<evidence type="ECO:0008006" key="3">
    <source>
        <dbReference type="Google" id="ProtNLM"/>
    </source>
</evidence>
<organism evidence="1 2">
    <name type="scientific">Conidiobolus coronatus (strain ATCC 28846 / CBS 209.66 / NRRL 28638)</name>
    <name type="common">Delacroixia coronata</name>
    <dbReference type="NCBI Taxonomy" id="796925"/>
    <lineage>
        <taxon>Eukaryota</taxon>
        <taxon>Fungi</taxon>
        <taxon>Fungi incertae sedis</taxon>
        <taxon>Zoopagomycota</taxon>
        <taxon>Entomophthoromycotina</taxon>
        <taxon>Entomophthoromycetes</taxon>
        <taxon>Entomophthorales</taxon>
        <taxon>Ancylistaceae</taxon>
        <taxon>Conidiobolus</taxon>
    </lineage>
</organism>
<evidence type="ECO:0000313" key="1">
    <source>
        <dbReference type="EMBL" id="KXN65734.1"/>
    </source>
</evidence>
<protein>
    <recommendedName>
        <fullName evidence="3">RNI-like protein</fullName>
    </recommendedName>
</protein>
<dbReference type="Gene3D" id="3.80.10.10">
    <property type="entry name" value="Ribonuclease Inhibitor"/>
    <property type="match status" value="1"/>
</dbReference>